<dbReference type="AlphaFoldDB" id="A0AAD7QPP0"/>
<dbReference type="GeneID" id="80881183"/>
<reference evidence="1" key="1">
    <citation type="submission" date="2023-03" db="EMBL/GenBank/DDBJ databases">
        <title>Near-Complete genome sequence of Lipomyces tetrasporous NRRL Y-64009, an oleaginous yeast capable of growing on lignocellulosic hydrolysates.</title>
        <authorList>
            <consortium name="Lawrence Berkeley National Laboratory"/>
            <person name="Jagtap S.S."/>
            <person name="Liu J.-J."/>
            <person name="Walukiewicz H.E."/>
            <person name="Pangilinan J."/>
            <person name="Lipzen A."/>
            <person name="Ahrendt S."/>
            <person name="Koriabine M."/>
            <person name="Cobaugh K."/>
            <person name="Salamov A."/>
            <person name="Yoshinaga Y."/>
            <person name="Ng V."/>
            <person name="Daum C."/>
            <person name="Grigoriev I.V."/>
            <person name="Slininger P.J."/>
            <person name="Dien B.S."/>
            <person name="Jin Y.-S."/>
            <person name="Rao C.V."/>
        </authorList>
    </citation>
    <scope>NUCLEOTIDE SEQUENCE</scope>
    <source>
        <strain evidence="1">NRRL Y-64009</strain>
    </source>
</reference>
<keyword evidence="2" id="KW-1185">Reference proteome</keyword>
<organism evidence="1 2">
    <name type="scientific">Lipomyces tetrasporus</name>
    <dbReference type="NCBI Taxonomy" id="54092"/>
    <lineage>
        <taxon>Eukaryota</taxon>
        <taxon>Fungi</taxon>
        <taxon>Dikarya</taxon>
        <taxon>Ascomycota</taxon>
        <taxon>Saccharomycotina</taxon>
        <taxon>Lipomycetes</taxon>
        <taxon>Lipomycetales</taxon>
        <taxon>Lipomycetaceae</taxon>
        <taxon>Lipomyces</taxon>
    </lineage>
</organism>
<dbReference type="Gene3D" id="3.20.20.80">
    <property type="entry name" value="Glycosidases"/>
    <property type="match status" value="1"/>
</dbReference>
<evidence type="ECO:0000313" key="1">
    <source>
        <dbReference type="EMBL" id="KAJ8098986.1"/>
    </source>
</evidence>
<dbReference type="Proteomes" id="UP001217417">
    <property type="component" value="Unassembled WGS sequence"/>
</dbReference>
<gene>
    <name evidence="1" type="ORF">POJ06DRAFT_238907</name>
</gene>
<evidence type="ECO:0000313" key="2">
    <source>
        <dbReference type="Proteomes" id="UP001217417"/>
    </source>
</evidence>
<accession>A0AAD7QPP0</accession>
<sequence>MANMSTTWGIDKLKDLESTNFYNDSRILESGASEEILQHTDFSIVQPWMEVIDDYKEWKAASWVEDLFSVYSYCRSILDLRRGYKDIFVYGFFTLVDPADEQILAYAGRYEDRVALLAR</sequence>
<dbReference type="EMBL" id="JARPMG010000007">
    <property type="protein sequence ID" value="KAJ8098986.1"/>
    <property type="molecule type" value="Genomic_DNA"/>
</dbReference>
<proteinExistence type="predicted"/>
<dbReference type="RefSeq" id="XP_056042436.1">
    <property type="nucleotide sequence ID" value="XM_056186017.1"/>
</dbReference>
<comment type="caution">
    <text evidence="1">The sequence shown here is derived from an EMBL/GenBank/DDBJ whole genome shotgun (WGS) entry which is preliminary data.</text>
</comment>
<name>A0AAD7QPP0_9ASCO</name>
<protein>
    <submittedName>
        <fullName evidence="1">Uncharacterized protein</fullName>
    </submittedName>
</protein>